<dbReference type="RefSeq" id="WP_285273589.1">
    <property type="nucleotide sequence ID" value="NZ_JASNVW010000002.1"/>
</dbReference>
<evidence type="ECO:0000313" key="4">
    <source>
        <dbReference type="Proteomes" id="UP001529235"/>
    </source>
</evidence>
<dbReference type="EMBL" id="JASNVW010000002">
    <property type="protein sequence ID" value="MDK6028612.1"/>
    <property type="molecule type" value="Genomic_DNA"/>
</dbReference>
<organism evidence="3 4">
    <name type="scientific">Ignisphaera cupida</name>
    <dbReference type="NCBI Taxonomy" id="3050454"/>
    <lineage>
        <taxon>Archaea</taxon>
        <taxon>Thermoproteota</taxon>
        <taxon>Thermoprotei</taxon>
        <taxon>Desulfurococcales</taxon>
        <taxon>Desulfurococcaceae</taxon>
        <taxon>Ignisphaera</taxon>
    </lineage>
</organism>
<feature type="domain" description="Cas12f1-like TNB" evidence="2">
    <location>
        <begin position="322"/>
        <end position="368"/>
    </location>
</feature>
<comment type="caution">
    <text evidence="3">The sequence shown here is derived from an EMBL/GenBank/DDBJ whole genome shotgun (WGS) entry which is preliminary data.</text>
</comment>
<keyword evidence="4" id="KW-1185">Reference proteome</keyword>
<protein>
    <submittedName>
        <fullName evidence="3">Transposase</fullName>
    </submittedName>
</protein>
<evidence type="ECO:0000313" key="3">
    <source>
        <dbReference type="EMBL" id="MDK6028612.1"/>
    </source>
</evidence>
<name>A0ABD4Z5N2_9CREN</name>
<dbReference type="Proteomes" id="UP001529235">
    <property type="component" value="Unassembled WGS sequence"/>
</dbReference>
<keyword evidence="1" id="KW-0238">DNA-binding</keyword>
<reference evidence="3 4" key="1">
    <citation type="submission" date="2023-05" db="EMBL/GenBank/DDBJ databases">
        <title>A new hyperthermophilic archaea 'Ignisphaera cupida' sp. nov. and description of the family 'Ignisphaeraceae' fam. nov.</title>
        <authorList>
            <person name="Podosokorskaya O.A."/>
            <person name="Elcheninov A.G."/>
            <person name="Klukina A."/>
            <person name="Merkel A.Y."/>
        </authorList>
    </citation>
    <scope>NUCLEOTIDE SEQUENCE [LARGE SCALE GENOMIC DNA]</scope>
    <source>
        <strain evidence="3 4">4213-co</strain>
    </source>
</reference>
<dbReference type="Pfam" id="PF07282">
    <property type="entry name" value="Cas12f1-like_TNB"/>
    <property type="match status" value="1"/>
</dbReference>
<evidence type="ECO:0000256" key="1">
    <source>
        <dbReference type="ARBA" id="ARBA00023125"/>
    </source>
</evidence>
<sequence length="436" mass="51689">MKTLELVKVYSIPVKDERVRELITWYLRTLQKAIDVIWDNIKWEYRFPKLVRKSGKLVVITGLKIRVPAIPKNKVFKKMLRDMLMKDNPYASHWVDAVIRTAYSIMESWRKRYLKERARKIKPRVRRRFARCKTTLMKVDYQAKTIRITLRPGEYLTVSWRSTWFEHRVRGWIVGEVIIKDDRIIIPFKTSKEVEVKRVVGWDSNELTLDGYEPSIGFIHINLRPLQSMKIVYERKKAIAQSKGKKEVYEKYVARERNREKDFVNKLVAGLIRLLPNSIHVFEDLDKEDLVSRKRVKKSRRKRNARMPWRSIHRRISETALTVFVNPKNTSRTCPRCGYVVKTQVGRIFKCPRCGLEMNRQKVASVNIRKRYLEGRCKEGKPRMWGFPHSNDPEASMMVELWAGVTPNGWKPMIWAPMKGALKAMKPRVEGWHQLI</sequence>
<dbReference type="GO" id="GO:0003677">
    <property type="term" value="F:DNA binding"/>
    <property type="evidence" value="ECO:0007669"/>
    <property type="project" value="UniProtKB-KW"/>
</dbReference>
<proteinExistence type="predicted"/>
<dbReference type="InterPro" id="IPR010095">
    <property type="entry name" value="Cas12f1-like_TNB"/>
</dbReference>
<accession>A0ABD4Z5N2</accession>
<evidence type="ECO:0000259" key="2">
    <source>
        <dbReference type="Pfam" id="PF07282"/>
    </source>
</evidence>
<dbReference type="AlphaFoldDB" id="A0ABD4Z5N2"/>
<gene>
    <name evidence="3" type="ORF">QPL79_04490</name>
</gene>